<evidence type="ECO:0000256" key="3">
    <source>
        <dbReference type="PROSITE-ProRule" id="PRU01282"/>
    </source>
</evidence>
<dbReference type="EMBL" id="CP022384">
    <property type="protein sequence ID" value="ATA81041.1"/>
    <property type="molecule type" value="Genomic_DNA"/>
</dbReference>
<keyword evidence="5" id="KW-1185">Reference proteome</keyword>
<dbReference type="Proteomes" id="UP000217276">
    <property type="component" value="Chromosome"/>
</dbReference>
<organism evidence="4 5">
    <name type="scientific">Capnocytophaga leadbetteri</name>
    <dbReference type="NCBI Taxonomy" id="327575"/>
    <lineage>
        <taxon>Bacteria</taxon>
        <taxon>Pseudomonadati</taxon>
        <taxon>Bacteroidota</taxon>
        <taxon>Flavobacteriia</taxon>
        <taxon>Flavobacteriales</taxon>
        <taxon>Flavobacteriaceae</taxon>
        <taxon>Capnocytophaga</taxon>
    </lineage>
</organism>
<gene>
    <name evidence="4" type="primary">arsC</name>
    <name evidence="4" type="ORF">CGC53_01045</name>
</gene>
<dbReference type="PROSITE" id="PS51353">
    <property type="entry name" value="ARSC"/>
    <property type="match status" value="1"/>
</dbReference>
<dbReference type="KEGG" id="clk:CGC53_01045"/>
<sequence>MIQIYHNPKCSKSRCALEHLKNTDKEYEVIDYLKKGVTTDELKSLLNKLQMQPIDLVRTKEAVWKELYQGKTLTDEEVIAAMVAHPQLIQRPIVVEGDKARIER</sequence>
<keyword evidence="2" id="KW-0560">Oxidoreductase</keyword>
<proteinExistence type="inferred from homology"/>
<dbReference type="InterPro" id="IPR006660">
    <property type="entry name" value="Arsenate_reductase-like"/>
</dbReference>
<dbReference type="AlphaFoldDB" id="A0A250F7F6"/>
<dbReference type="PANTHER" id="PTHR30041:SF4">
    <property type="entry name" value="ARSENATE REDUCTASE"/>
    <property type="match status" value="1"/>
</dbReference>
<dbReference type="SUPFAM" id="SSF52833">
    <property type="entry name" value="Thioredoxin-like"/>
    <property type="match status" value="1"/>
</dbReference>
<protein>
    <submittedName>
        <fullName evidence="4">Arsenate reductase (Glutaredoxin)</fullName>
    </submittedName>
</protein>
<dbReference type="PANTHER" id="PTHR30041">
    <property type="entry name" value="ARSENATE REDUCTASE"/>
    <property type="match status" value="1"/>
</dbReference>
<dbReference type="CDD" id="cd03034">
    <property type="entry name" value="ArsC_ArsC"/>
    <property type="match status" value="1"/>
</dbReference>
<dbReference type="Pfam" id="PF03960">
    <property type="entry name" value="ArsC"/>
    <property type="match status" value="1"/>
</dbReference>
<evidence type="ECO:0000313" key="4">
    <source>
        <dbReference type="EMBL" id="ATA81041.1"/>
    </source>
</evidence>
<dbReference type="GO" id="GO:0008794">
    <property type="term" value="F:arsenate reductase (glutaredoxin) activity"/>
    <property type="evidence" value="ECO:0007669"/>
    <property type="project" value="InterPro"/>
</dbReference>
<accession>A0A250F7F6</accession>
<dbReference type="Gene3D" id="3.40.30.10">
    <property type="entry name" value="Glutaredoxin"/>
    <property type="match status" value="1"/>
</dbReference>
<dbReference type="NCBIfam" id="TIGR00014">
    <property type="entry name" value="arsC"/>
    <property type="match status" value="1"/>
</dbReference>
<name>A0A250F7F6_9FLAO</name>
<dbReference type="InterPro" id="IPR006659">
    <property type="entry name" value="Arsenate_reductase"/>
</dbReference>
<reference evidence="5" key="1">
    <citation type="submission" date="2017-06" db="EMBL/GenBank/DDBJ databases">
        <title>Capnocytophaga spp. assemblies.</title>
        <authorList>
            <person name="Gulvik C.A."/>
        </authorList>
    </citation>
    <scope>NUCLEOTIDE SEQUENCE [LARGE SCALE GENOMIC DNA]</scope>
    <source>
        <strain evidence="5">H6253</strain>
    </source>
</reference>
<dbReference type="RefSeq" id="WP_095912970.1">
    <property type="nucleotide sequence ID" value="NZ_CAUUPF010000001.1"/>
</dbReference>
<evidence type="ECO:0000256" key="2">
    <source>
        <dbReference type="ARBA" id="ARBA00023002"/>
    </source>
</evidence>
<evidence type="ECO:0000256" key="1">
    <source>
        <dbReference type="ARBA" id="ARBA00007198"/>
    </source>
</evidence>
<dbReference type="InterPro" id="IPR036249">
    <property type="entry name" value="Thioredoxin-like_sf"/>
</dbReference>
<evidence type="ECO:0000313" key="5">
    <source>
        <dbReference type="Proteomes" id="UP000217276"/>
    </source>
</evidence>
<comment type="similarity">
    <text evidence="1 3">Belongs to the ArsC family.</text>
</comment>